<dbReference type="InterPro" id="IPR039513">
    <property type="entry name" value="PL-6"/>
</dbReference>
<dbReference type="Pfam" id="PF17957">
    <property type="entry name" value="Big_7"/>
    <property type="match status" value="2"/>
</dbReference>
<sequence length="1116" mass="118573">MKKKLHLFLLLLIALKVPAAVIPVNSLTALQTAINNAVPGDVIVLANGVYTATSDITINKKGTKDKPIVITAATTGGVELKGTGGFNIVSPASYIVVQGFYFTHNAGRAKTASGTTFCRFSHNIFENPGDGDNLTISGSDHEVDYNTFRHKDAMARFLAIRGSGSQIAQRLHIHHNYFYDHKPQGANGAESFQFGLSGFSMSLSNSIVEYNVFEALDGENEAISIKAGGIVIRYNTIRDCPGQLTLRHGNHNDVYGNYFLNTPGIRIFGDDHNVFSNHFENCNPAINIGNGDGEVADGAALTAHDRPDRVLIGFNTMVDNPVNYVLASRTNGLGATYVSFVHNIIQGGGNAARISGPYPNAVWKGNILHNVPALGNMPAEGAITADPLLARDLTGTYHLQAGSPAIGAADSLFPVVLHDMDGQARTQPLDAGADQVSASPVTARILTSADVGHLAAAGKPVAGVSSPANGAVLDGGIVLPITAETVSLGDSIVRVDFFIDGAKAGEALARPFVFNWQTEEGAHTIGVKAFGANGAESDTANISVIVNAIGTNVRIVSPVQNALLTTPLNLTISAEAADSISGVQRVEFYNGSTFLGADSSSPYEYVWNNVPASAYTLQAKAVNNNGKTAVSTPVKIAVQTPSATSFDITDNGGVITGQYPNTTKPTEDVPSLIDNTTATKYYRSGRTALWVRYQSTTPAIVVRYTISSANDVPGRDPKDWQLQGSSNGSSWTTLDTRTGEAFTGRKQTRSFTVANETAYSFYRLNITSNNGETGTQFSEWELYERKRQTVMLDSIGDLAYGEPPVILNALSSADLPVTLEVVSGPAQLEDSLLTVTGTGVVTVRAFQPGDANFFPGDTTITFTVHKAEQSVYFKEIGDRTYGDSAFPLMANVTSGLPVHFRIISGPAALDGSLLHITGAGEVTVMAVQEGNENYSADSLEQTFTVHKATQTVTFPVIAPRIKYQTVTLTAGASSGLPVTYSLVAGSGVITGNQVRLTGEGIVVIKATQAGNENIEAASAEQNILVLGAGLIKDPVEITVYPNPTSGPVRVRLDDKKDRTYTFRIIDRMGNQVAIATIPAGQSTREISFDLSSRRDDLYFLHVSDGVGTTVRVIIKY</sequence>
<dbReference type="SUPFAM" id="SSF49785">
    <property type="entry name" value="Galactose-binding domain-like"/>
    <property type="match status" value="1"/>
</dbReference>
<protein>
    <recommendedName>
        <fullName evidence="2">Secretion system C-terminal sorting domain-containing protein</fullName>
    </recommendedName>
</protein>
<dbReference type="SUPFAM" id="SSF51126">
    <property type="entry name" value="Pectin lyase-like"/>
    <property type="match status" value="1"/>
</dbReference>
<evidence type="ECO:0000259" key="2">
    <source>
        <dbReference type="Pfam" id="PF18962"/>
    </source>
</evidence>
<dbReference type="InterPro" id="IPR012334">
    <property type="entry name" value="Pectin_lyas_fold"/>
</dbReference>
<dbReference type="Pfam" id="PF18962">
    <property type="entry name" value="Por_Secre_tail"/>
    <property type="match status" value="1"/>
</dbReference>
<dbReference type="CDD" id="cd14251">
    <property type="entry name" value="PL-6"/>
    <property type="match status" value="1"/>
</dbReference>
<keyword evidence="1" id="KW-0732">Signal</keyword>
<accession>A0ABS3YH79</accession>
<feature type="chain" id="PRO_5046425092" description="Secretion system C-terminal sorting domain-containing protein" evidence="1">
    <location>
        <begin position="20"/>
        <end position="1116"/>
    </location>
</feature>
<dbReference type="InterPro" id="IPR026444">
    <property type="entry name" value="Secre_tail"/>
</dbReference>
<keyword evidence="4" id="KW-1185">Reference proteome</keyword>
<evidence type="ECO:0000313" key="4">
    <source>
        <dbReference type="Proteomes" id="UP000679126"/>
    </source>
</evidence>
<dbReference type="InterPro" id="IPR013783">
    <property type="entry name" value="Ig-like_fold"/>
</dbReference>
<dbReference type="EMBL" id="JAGHKP010000003">
    <property type="protein sequence ID" value="MBO9154050.1"/>
    <property type="molecule type" value="Genomic_DNA"/>
</dbReference>
<dbReference type="InterPro" id="IPR008979">
    <property type="entry name" value="Galactose-bd-like_sf"/>
</dbReference>
<dbReference type="Gene3D" id="2.60.120.260">
    <property type="entry name" value="Galactose-binding domain-like"/>
    <property type="match status" value="1"/>
</dbReference>
<evidence type="ECO:0000256" key="1">
    <source>
        <dbReference type="SAM" id="SignalP"/>
    </source>
</evidence>
<dbReference type="Gene3D" id="2.60.40.10">
    <property type="entry name" value="Immunoglobulins"/>
    <property type="match status" value="2"/>
</dbReference>
<feature type="domain" description="Secretion system C-terminal sorting" evidence="2">
    <location>
        <begin position="1039"/>
        <end position="1114"/>
    </location>
</feature>
<dbReference type="RefSeq" id="WP_209147170.1">
    <property type="nucleotide sequence ID" value="NZ_JAGHKP010000003.1"/>
</dbReference>
<evidence type="ECO:0000313" key="3">
    <source>
        <dbReference type="EMBL" id="MBO9154050.1"/>
    </source>
</evidence>
<dbReference type="InterPro" id="IPR011050">
    <property type="entry name" value="Pectin_lyase_fold/virulence"/>
</dbReference>
<reference evidence="4" key="1">
    <citation type="submission" date="2021-03" db="EMBL/GenBank/DDBJ databases">
        <title>Assistant Professor.</title>
        <authorList>
            <person name="Huq M.A."/>
        </authorList>
    </citation>
    <scope>NUCLEOTIDE SEQUENCE [LARGE SCALE GENOMIC DNA]</scope>
    <source>
        <strain evidence="4">MAH-28</strain>
    </source>
</reference>
<proteinExistence type="predicted"/>
<gene>
    <name evidence="3" type="ORF">J7I43_17615</name>
</gene>
<comment type="caution">
    <text evidence="3">The sequence shown here is derived from an EMBL/GenBank/DDBJ whole genome shotgun (WGS) entry which is preliminary data.</text>
</comment>
<dbReference type="Proteomes" id="UP000679126">
    <property type="component" value="Unassembled WGS sequence"/>
</dbReference>
<dbReference type="Pfam" id="PF14592">
    <property type="entry name" value="Chondroitinas_B"/>
    <property type="match status" value="1"/>
</dbReference>
<organism evidence="3 4">
    <name type="scientific">Chitinophaga chungangae</name>
    <dbReference type="NCBI Taxonomy" id="2821488"/>
    <lineage>
        <taxon>Bacteria</taxon>
        <taxon>Pseudomonadati</taxon>
        <taxon>Bacteroidota</taxon>
        <taxon>Chitinophagia</taxon>
        <taxon>Chitinophagales</taxon>
        <taxon>Chitinophagaceae</taxon>
        <taxon>Chitinophaga</taxon>
    </lineage>
</organism>
<dbReference type="Gene3D" id="2.160.20.10">
    <property type="entry name" value="Single-stranded right-handed beta-helix, Pectin lyase-like"/>
    <property type="match status" value="1"/>
</dbReference>
<name>A0ABS3YH79_9BACT</name>
<feature type="signal peptide" evidence="1">
    <location>
        <begin position="1"/>
        <end position="19"/>
    </location>
</feature>